<feature type="transmembrane region" description="Helical" evidence="1">
    <location>
        <begin position="49"/>
        <end position="68"/>
    </location>
</feature>
<dbReference type="AlphaFoldDB" id="A0A2H0UJK9"/>
<dbReference type="EMBL" id="PFBF01000002">
    <property type="protein sequence ID" value="PIR86587.1"/>
    <property type="molecule type" value="Genomic_DNA"/>
</dbReference>
<proteinExistence type="predicted"/>
<sequence>MFKFLSDKLKKSLYAAVFTPEFKPLVADSGNRFLQAAYSDTSLSGFIQAAFNLAIVFAAILAVLRITYGGFLYMTSDIADNKSKAKSIIWNSIFGLLLLLALVIILNQINPNILNLNINLETVETISSPSTQGQGISPAEQARIQQEQADFFNNVNPDEAFTGAP</sequence>
<accession>A0A2H0UJK9</accession>
<feature type="transmembrane region" description="Helical" evidence="1">
    <location>
        <begin position="88"/>
        <end position="106"/>
    </location>
</feature>
<keyword evidence="1" id="KW-1133">Transmembrane helix</keyword>
<evidence type="ECO:0000313" key="2">
    <source>
        <dbReference type="EMBL" id="PIR86587.1"/>
    </source>
</evidence>
<gene>
    <name evidence="2" type="ORF">COU13_00085</name>
</gene>
<name>A0A2H0UJK9_9BACT</name>
<dbReference type="Proteomes" id="UP000230706">
    <property type="component" value="Unassembled WGS sequence"/>
</dbReference>
<protein>
    <submittedName>
        <fullName evidence="2">Uncharacterized protein</fullName>
    </submittedName>
</protein>
<evidence type="ECO:0000313" key="3">
    <source>
        <dbReference type="Proteomes" id="UP000230706"/>
    </source>
</evidence>
<comment type="caution">
    <text evidence="2">The sequence shown here is derived from an EMBL/GenBank/DDBJ whole genome shotgun (WGS) entry which is preliminary data.</text>
</comment>
<evidence type="ECO:0000256" key="1">
    <source>
        <dbReference type="SAM" id="Phobius"/>
    </source>
</evidence>
<organism evidence="2 3">
    <name type="scientific">Candidatus Kaiserbacteria bacterium CG10_big_fil_rev_8_21_14_0_10_43_70</name>
    <dbReference type="NCBI Taxonomy" id="1974605"/>
    <lineage>
        <taxon>Bacteria</taxon>
        <taxon>Candidatus Kaiseribacteriota</taxon>
    </lineage>
</organism>
<keyword evidence="1" id="KW-0812">Transmembrane</keyword>
<reference evidence="3" key="1">
    <citation type="submission" date="2017-09" db="EMBL/GenBank/DDBJ databases">
        <title>Depth-based differentiation of microbial function through sediment-hosted aquifers and enrichment of novel symbionts in the deep terrestrial subsurface.</title>
        <authorList>
            <person name="Probst A.J."/>
            <person name="Ladd B."/>
            <person name="Jarett J.K."/>
            <person name="Geller-Mcgrath D.E."/>
            <person name="Sieber C.M.K."/>
            <person name="Emerson J.B."/>
            <person name="Anantharaman K."/>
            <person name="Thomas B.C."/>
            <person name="Malmstrom R."/>
            <person name="Stieglmeier M."/>
            <person name="Klingl A."/>
            <person name="Woyke T."/>
            <person name="Ryan C.M."/>
            <person name="Banfield J.F."/>
        </authorList>
    </citation>
    <scope>NUCLEOTIDE SEQUENCE [LARGE SCALE GENOMIC DNA]</scope>
</reference>
<keyword evidence="1" id="KW-0472">Membrane</keyword>